<dbReference type="AlphaFoldDB" id="A0A431UTV6"/>
<evidence type="ECO:0000313" key="3">
    <source>
        <dbReference type="Proteomes" id="UP000276349"/>
    </source>
</evidence>
<name>A0A431UTV6_9BACI</name>
<dbReference type="GO" id="GO:0008270">
    <property type="term" value="F:zinc ion binding"/>
    <property type="evidence" value="ECO:0007669"/>
    <property type="project" value="InterPro"/>
</dbReference>
<dbReference type="GO" id="GO:0004181">
    <property type="term" value="F:metallocarboxypeptidase activity"/>
    <property type="evidence" value="ECO:0007669"/>
    <property type="project" value="InterPro"/>
</dbReference>
<sequence length="949" mass="109497">MNMEDLWTLEGLLLDKNNDGVPDGVSLYIDLPDNLYPLGLLDFMVRVGLETTALSFNFFEFTNQKVVMSFEKNETETRASFESGKLHIYYTSEEALSSLLSSIAGTELRENLVKDNAQSSITSISDIWTLSGFGYLQEASPQQHLNINIGCEKWNKQLFKATCNFAARLGLVSTSITLPIAQNKNAEIQFIIQQHNQSFIEVPKENIIQLNGSLDQCANMMEWLANERSWKENGVLGAWENAFHYAHFKNKEETMLEVKWDNPSEIELAEKHLESLANNQIQKVEVYVSEPLEIRSLLKNKWSEKYKNIQEITVRSSFKPGFHWIKEELIHQIPANAKKIKIKVKEHHLENSLELPIRWIQELYPIDAIIENETSISKENVQFELDNQLKHTYEVVTLLDDGTVYHLGSLDVECSKVPYVDGERFAAPTTSCIVFSSETGKAVMHFPSDRERFYQFYLTDFLPQLLDGIGEIKGEKGLTQPLFDQMEVEVWMSEEEERLSVNEERTSPLEALYEDIYFNTLDYFEDLGTKLIGKPYIAVGAVVPIMHVAKGENPRASIKVTKWHQLNKNEVKTKELFFEKNVPTKVRLEVNGHIDLWDIDELLTMWEQTKIDDTTVPNSVLVDYSFRGRPIHVIEKYLPSNEQFDNPLKMTLFKPTVLIECAHHPNEVSSNIAVHRLLERLESNNELLKKINIVAIPLANPDGHYLLKKLTKEHPEWKHHAARYNAVGLEFAHIRYKNTIFGESNVLPELMKRWAPDVVIDNHGIPAHEWVQPFAGYNSPPRFPVSYFIPSAKIYGIGRYSNELGTDVARENLEKIVKDMSEIYETTNIPKQNEYWRSRFRKYGHDWLPEIFPLEVHGNINFYKERIVTPTYSAVSILRYPEWVAADIISEVADEVVYGDVLEECVEAQYLFNLSILQTVSNSNVDMKRNGNTLYRERPLEITIRGEYI</sequence>
<organism evidence="2 3">
    <name type="scientific">Lysinibacillus telephonicus</name>
    <dbReference type="NCBI Taxonomy" id="1714840"/>
    <lineage>
        <taxon>Bacteria</taxon>
        <taxon>Bacillati</taxon>
        <taxon>Bacillota</taxon>
        <taxon>Bacilli</taxon>
        <taxon>Bacillales</taxon>
        <taxon>Bacillaceae</taxon>
        <taxon>Lysinibacillus</taxon>
    </lineage>
</organism>
<gene>
    <name evidence="2" type="ORF">EKG35_07150</name>
</gene>
<dbReference type="Gene3D" id="3.40.630.10">
    <property type="entry name" value="Zn peptidases"/>
    <property type="match status" value="1"/>
</dbReference>
<evidence type="ECO:0000259" key="1">
    <source>
        <dbReference type="Pfam" id="PF00246"/>
    </source>
</evidence>
<dbReference type="CDD" id="cd06232">
    <property type="entry name" value="M14-like"/>
    <property type="match status" value="1"/>
</dbReference>
<accession>A0A431UTV6</accession>
<dbReference type="InterPro" id="IPR000834">
    <property type="entry name" value="Peptidase_M14"/>
</dbReference>
<dbReference type="Proteomes" id="UP000276349">
    <property type="component" value="Unassembled WGS sequence"/>
</dbReference>
<dbReference type="GO" id="GO:0006508">
    <property type="term" value="P:proteolysis"/>
    <property type="evidence" value="ECO:0007669"/>
    <property type="project" value="InterPro"/>
</dbReference>
<dbReference type="Pfam" id="PF00246">
    <property type="entry name" value="Peptidase_M14"/>
    <property type="match status" value="1"/>
</dbReference>
<dbReference type="EMBL" id="RXNR01000015">
    <property type="protein sequence ID" value="RTQ93890.1"/>
    <property type="molecule type" value="Genomic_DNA"/>
</dbReference>
<dbReference type="SUPFAM" id="SSF53187">
    <property type="entry name" value="Zn-dependent exopeptidases"/>
    <property type="match status" value="1"/>
</dbReference>
<feature type="domain" description="Peptidase M14" evidence="1">
    <location>
        <begin position="623"/>
        <end position="721"/>
    </location>
</feature>
<protein>
    <recommendedName>
        <fullName evidence="1">Peptidase M14 domain-containing protein</fullName>
    </recommendedName>
</protein>
<proteinExistence type="predicted"/>
<reference evidence="2 3" key="1">
    <citation type="submission" date="2018-12" db="EMBL/GenBank/DDBJ databases">
        <authorList>
            <person name="Yu L."/>
        </authorList>
    </citation>
    <scope>NUCLEOTIDE SEQUENCE [LARGE SCALE GENOMIC DNA]</scope>
    <source>
        <strain evidence="2 3">S5H2222</strain>
    </source>
</reference>
<keyword evidence="3" id="KW-1185">Reference proteome</keyword>
<evidence type="ECO:0000313" key="2">
    <source>
        <dbReference type="EMBL" id="RTQ93890.1"/>
    </source>
</evidence>
<comment type="caution">
    <text evidence="2">The sequence shown here is derived from an EMBL/GenBank/DDBJ whole genome shotgun (WGS) entry which is preliminary data.</text>
</comment>
<dbReference type="OrthoDB" id="7956186at2"/>